<dbReference type="InterPro" id="IPR008862">
    <property type="entry name" value="Tcp11"/>
</dbReference>
<name>A0A9P3LJX9_9APHY</name>
<gene>
    <name evidence="3" type="ORF">PsYK624_133450</name>
</gene>
<feature type="region of interest" description="Disordered" evidence="2">
    <location>
        <begin position="80"/>
        <end position="129"/>
    </location>
</feature>
<keyword evidence="4" id="KW-1185">Reference proteome</keyword>
<dbReference type="PANTHER" id="PTHR12832:SF11">
    <property type="entry name" value="LD23868P"/>
    <property type="match status" value="1"/>
</dbReference>
<dbReference type="Pfam" id="PF05794">
    <property type="entry name" value="Tcp11"/>
    <property type="match status" value="1"/>
</dbReference>
<evidence type="ECO:0000313" key="4">
    <source>
        <dbReference type="Proteomes" id="UP000703269"/>
    </source>
</evidence>
<evidence type="ECO:0000256" key="2">
    <source>
        <dbReference type="SAM" id="MobiDB-lite"/>
    </source>
</evidence>
<sequence>MDDCPHESAHFHSLTRKRKADAADPAPSDAPAPVSVSISVSVPADSLLMRPDATPRIPTEPADVGQASWHLTQRAFPAWPEAPLGPSASFAVHTRQDGPSKPKRPRIEIPIPSSPRKSRSRRLLCSSPRKQSRLLRPSVLRETGVVSAVELGHKLAPSRSGSLTPLPSPLRSTLSLPVTPIEPSYAHVPSHQPPINRETLKELDLEAILRNPQLRHDLLFDPGLQFRPTFSRRKRDLAEGYWIAVVRELDTGCTCTTVDLQGKLIGCRCICATVPLPAEKPVRAYSPSGSFVTVRSPSRLRLLLAELLEVLVSIIRPVVLRPTDGGLQSNAPSSQEQNDSHVGYLRAILDADLIEQEIEHGVFDPSGVFKAIGDIMRCYCAPMRDQAVNQMVALADSCSPGGSGTKVDAVRAIRLCFEILELMKLDVANHQLQTLRPYLVRSAAEFELKMFQENRQKGPLPLETTRRWLQAAFDDLAASAADPRSAPSLPAAFSRYPRHAQIQVAVVRAVINLVFDPASLPSPPSSPLPSSVASSPLISSPARQGYPETLYLDHIRLTTLRNDAADFTTLYMLMMLYRQLVHSGSSPAGSKVSVSADDLSALKKEVWEIGPARLGYCFTCRPASGLVPCGGTSEAELAAWRKDMDDVVLQLTTRAGEARARSRSPAAPSLPAASSSADQRLPSGAPDGHLLKLATSWTDSNLRSDSKLGALMKTRVKAAVEELAISIVLPNLAAPPKTDAPSAAQAASGLEPLMPEIRHLAQKLSKLVSIHLAVYGTLYAQPGFVRDRTTPGASDPSASQ</sequence>
<dbReference type="OrthoDB" id="276323at2759"/>
<dbReference type="GO" id="GO:0010737">
    <property type="term" value="P:protein kinase A signaling"/>
    <property type="evidence" value="ECO:0007669"/>
    <property type="project" value="TreeGrafter"/>
</dbReference>
<feature type="compositionally biased region" description="Low complexity" evidence="2">
    <location>
        <begin position="23"/>
        <end position="37"/>
    </location>
</feature>
<dbReference type="EMBL" id="BPQB01000068">
    <property type="protein sequence ID" value="GJE97134.1"/>
    <property type="molecule type" value="Genomic_DNA"/>
</dbReference>
<accession>A0A9P3LJX9</accession>
<feature type="compositionally biased region" description="Basic and acidic residues" evidence="2">
    <location>
        <begin position="1"/>
        <end position="10"/>
    </location>
</feature>
<organism evidence="3 4">
    <name type="scientific">Phanerochaete sordida</name>
    <dbReference type="NCBI Taxonomy" id="48140"/>
    <lineage>
        <taxon>Eukaryota</taxon>
        <taxon>Fungi</taxon>
        <taxon>Dikarya</taxon>
        <taxon>Basidiomycota</taxon>
        <taxon>Agaricomycotina</taxon>
        <taxon>Agaricomycetes</taxon>
        <taxon>Polyporales</taxon>
        <taxon>Phanerochaetaceae</taxon>
        <taxon>Phanerochaete</taxon>
    </lineage>
</organism>
<dbReference type="PANTHER" id="PTHR12832">
    <property type="entry name" value="TESTIS-SPECIFIC PROTEIN PBS13 T-COMPLEX 11"/>
    <property type="match status" value="1"/>
</dbReference>
<comment type="similarity">
    <text evidence="1">Belongs to the TCP11 family.</text>
</comment>
<reference evidence="3 4" key="1">
    <citation type="submission" date="2021-08" db="EMBL/GenBank/DDBJ databases">
        <title>Draft Genome Sequence of Phanerochaete sordida strain YK-624.</title>
        <authorList>
            <person name="Mori T."/>
            <person name="Dohra H."/>
            <person name="Suzuki T."/>
            <person name="Kawagishi H."/>
            <person name="Hirai H."/>
        </authorList>
    </citation>
    <scope>NUCLEOTIDE SEQUENCE [LARGE SCALE GENOMIC DNA]</scope>
    <source>
        <strain evidence="3 4">YK-624</strain>
    </source>
</reference>
<feature type="region of interest" description="Disordered" evidence="2">
    <location>
        <begin position="655"/>
        <end position="685"/>
    </location>
</feature>
<evidence type="ECO:0000256" key="1">
    <source>
        <dbReference type="ARBA" id="ARBA00010954"/>
    </source>
</evidence>
<feature type="compositionally biased region" description="Low complexity" evidence="2">
    <location>
        <begin position="663"/>
        <end position="677"/>
    </location>
</feature>
<comment type="caution">
    <text evidence="3">The sequence shown here is derived from an EMBL/GenBank/DDBJ whole genome shotgun (WGS) entry which is preliminary data.</text>
</comment>
<proteinExistence type="inferred from homology"/>
<dbReference type="Proteomes" id="UP000703269">
    <property type="component" value="Unassembled WGS sequence"/>
</dbReference>
<feature type="region of interest" description="Disordered" evidence="2">
    <location>
        <begin position="1"/>
        <end position="37"/>
    </location>
</feature>
<dbReference type="AlphaFoldDB" id="A0A9P3LJX9"/>
<protein>
    <submittedName>
        <fullName evidence="3">Tcp11-domain-containing protein</fullName>
    </submittedName>
</protein>
<evidence type="ECO:0000313" key="3">
    <source>
        <dbReference type="EMBL" id="GJE97134.1"/>
    </source>
</evidence>